<dbReference type="InterPro" id="IPR016181">
    <property type="entry name" value="Acyl_CoA_acyltransferase"/>
</dbReference>
<dbReference type="InterPro" id="IPR016732">
    <property type="entry name" value="UCP018688"/>
</dbReference>
<dbReference type="Pfam" id="PF09924">
    <property type="entry name" value="LPG_synthase_C"/>
    <property type="match status" value="1"/>
</dbReference>
<dbReference type="AlphaFoldDB" id="A0A930GWT4"/>
<evidence type="ECO:0000313" key="3">
    <source>
        <dbReference type="Proteomes" id="UP000709351"/>
    </source>
</evidence>
<reference evidence="2" key="1">
    <citation type="submission" date="2020-04" db="EMBL/GenBank/DDBJ databases">
        <title>Deep metagenomics examines the oral microbiome during advanced dental caries in children, revealing novel taxa and co-occurrences with host molecules.</title>
        <authorList>
            <person name="Baker J.L."/>
            <person name="Morton J.T."/>
            <person name="Dinis M."/>
            <person name="Alvarez R."/>
            <person name="Tran N.C."/>
            <person name="Knight R."/>
            <person name="Edlund A."/>
        </authorList>
    </citation>
    <scope>NUCLEOTIDE SEQUENCE</scope>
    <source>
        <strain evidence="2">JCVI_24_bin.2</strain>
    </source>
</reference>
<protein>
    <submittedName>
        <fullName evidence="2">DUF2156 domain-containing protein</fullName>
    </submittedName>
</protein>
<dbReference type="PIRSF" id="PIRSF018688">
    <property type="entry name" value="UCP018688"/>
    <property type="match status" value="1"/>
</dbReference>
<dbReference type="PANTHER" id="PTHR41373:SF1">
    <property type="entry name" value="PHOSPHATIDYLGLYCEROL LYSYLTRANSFERASE C-TERMINAL DOMAIN-CONTAINING PROTEIN"/>
    <property type="match status" value="1"/>
</dbReference>
<dbReference type="InterPro" id="IPR024320">
    <property type="entry name" value="LPG_synthase_C"/>
</dbReference>
<evidence type="ECO:0000259" key="1">
    <source>
        <dbReference type="Pfam" id="PF09924"/>
    </source>
</evidence>
<dbReference type="PANTHER" id="PTHR41373">
    <property type="entry name" value="DUF2156 DOMAIN-CONTAINING PROTEIN"/>
    <property type="match status" value="1"/>
</dbReference>
<dbReference type="EMBL" id="JABZRD010000008">
    <property type="protein sequence ID" value="MBF1282961.1"/>
    <property type="molecule type" value="Genomic_DNA"/>
</dbReference>
<gene>
    <name evidence="2" type="ORF">HXM93_00290</name>
</gene>
<dbReference type="Gene3D" id="3.40.630.30">
    <property type="match status" value="1"/>
</dbReference>
<comment type="caution">
    <text evidence="2">The sequence shown here is derived from an EMBL/GenBank/DDBJ whole genome shotgun (WGS) entry which is preliminary data.</text>
</comment>
<organism evidence="2 3">
    <name type="scientific">Oribacterium parvum</name>
    <dbReference type="NCBI Taxonomy" id="1501329"/>
    <lineage>
        <taxon>Bacteria</taxon>
        <taxon>Bacillati</taxon>
        <taxon>Bacillota</taxon>
        <taxon>Clostridia</taxon>
        <taxon>Lachnospirales</taxon>
        <taxon>Lachnospiraceae</taxon>
        <taxon>Oribacterium</taxon>
    </lineage>
</organism>
<sequence length="336" mass="39950">MADANALQFSEMRVEDSTRIAPFFYRRPNKTCDSCALDSYLWREYCDILIAEEEDKALFLLMDRDGEKYTAMPYCDEEALPVYFKRIEEYFNEVLKQPLKIYLADEEAIKFLTLEENPRYLVKEEEDFKDYLYDAEELRTLPGKRFYKKKNRVNKFKREYEGRWEYRSICCSEKVVVWEFLDRWYQSRVKEEGNGEDTLEYEIKGIHEVLQNCMSIDHYIGGIFIDGRLEAFSIGAYNPREEMACISIEKGNPEIPGIYQIINQEFLLHEFPKAKLVNREDDMGLAGLRKAKESYNPVGFARKYMVVQKDFKGYENFVVDKFEEEVMQYEQEDSAS</sequence>
<feature type="domain" description="Phosphatidylglycerol lysyltransferase C-terminal" evidence="1">
    <location>
        <begin position="39"/>
        <end position="306"/>
    </location>
</feature>
<dbReference type="SUPFAM" id="SSF55729">
    <property type="entry name" value="Acyl-CoA N-acyltransferases (Nat)"/>
    <property type="match status" value="2"/>
</dbReference>
<name>A0A930GWT4_9FIRM</name>
<proteinExistence type="predicted"/>
<evidence type="ECO:0000313" key="2">
    <source>
        <dbReference type="EMBL" id="MBF1282961.1"/>
    </source>
</evidence>
<accession>A0A930GWT4</accession>
<dbReference type="Proteomes" id="UP000709351">
    <property type="component" value="Unassembled WGS sequence"/>
</dbReference>